<feature type="non-terminal residue" evidence="7">
    <location>
        <position position="268"/>
    </location>
</feature>
<evidence type="ECO:0000256" key="5">
    <source>
        <dbReference type="ARBA" id="ARBA00023128"/>
    </source>
</evidence>
<sequence length="268" mass="29488">MGKKRLVFKVLHEPTGAQAKSNTPAVDVVLVHGLDGDPIKTWTEPDSGVLWPKTLLPEKFPGARVMSFGYNADMYLNRSKAGIRANAEALLASLNGRRRGDPNRPIVFVAHCLGGLIVKQLLSFANHDPERHGVIGTSTRGILFLGTPNNAVDKEQWETLAKAYAPFEREGQLSGLVVALTRDARDLAEVNEDFVHIADRYPIFSFYETQEWEDTGACILSEQAARMFVDSEKGIPVGADHVEMCQIADPEDLTFVNICQCIEDALAP</sequence>
<name>A0AAN7AU73_9PEZI</name>
<keyword evidence="6" id="KW-0472">Membrane</keyword>
<dbReference type="PANTHER" id="PTHR48182">
    <property type="entry name" value="PROTEIN SERAC1"/>
    <property type="match status" value="1"/>
</dbReference>
<protein>
    <recommendedName>
        <fullName evidence="9">DUF676 domain-containing protein</fullName>
    </recommendedName>
</protein>
<reference evidence="7" key="1">
    <citation type="journal article" date="2023" name="Mol. Phylogenet. Evol.">
        <title>Genome-scale phylogeny and comparative genomics of the fungal order Sordariales.</title>
        <authorList>
            <person name="Hensen N."/>
            <person name="Bonometti L."/>
            <person name="Westerberg I."/>
            <person name="Brannstrom I.O."/>
            <person name="Guillou S."/>
            <person name="Cros-Aarteil S."/>
            <person name="Calhoun S."/>
            <person name="Haridas S."/>
            <person name="Kuo A."/>
            <person name="Mondo S."/>
            <person name="Pangilinan J."/>
            <person name="Riley R."/>
            <person name="LaButti K."/>
            <person name="Andreopoulos B."/>
            <person name="Lipzen A."/>
            <person name="Chen C."/>
            <person name="Yan M."/>
            <person name="Daum C."/>
            <person name="Ng V."/>
            <person name="Clum A."/>
            <person name="Steindorff A."/>
            <person name="Ohm R.A."/>
            <person name="Martin F."/>
            <person name="Silar P."/>
            <person name="Natvig D.O."/>
            <person name="Lalanne C."/>
            <person name="Gautier V."/>
            <person name="Ament-Velasquez S.L."/>
            <person name="Kruys A."/>
            <person name="Hutchinson M.I."/>
            <person name="Powell A.J."/>
            <person name="Barry K."/>
            <person name="Miller A.N."/>
            <person name="Grigoriev I.V."/>
            <person name="Debuchy R."/>
            <person name="Gladieux P."/>
            <person name="Hiltunen Thoren M."/>
            <person name="Johannesson H."/>
        </authorList>
    </citation>
    <scope>NUCLEOTIDE SEQUENCE</scope>
    <source>
        <strain evidence="7">CBS 315.58</strain>
    </source>
</reference>
<dbReference type="InterPro" id="IPR052374">
    <property type="entry name" value="SERAC1"/>
</dbReference>
<dbReference type="AlphaFoldDB" id="A0AAN7AU73"/>
<dbReference type="GO" id="GO:0005739">
    <property type="term" value="C:mitochondrion"/>
    <property type="evidence" value="ECO:0007669"/>
    <property type="project" value="UniProtKB-SubCell"/>
</dbReference>
<keyword evidence="8" id="KW-1185">Reference proteome</keyword>
<comment type="subcellular location">
    <subcellularLocation>
        <location evidence="2">Endoplasmic reticulum</location>
    </subcellularLocation>
    <subcellularLocation>
        <location evidence="3">Membrane</location>
    </subcellularLocation>
    <subcellularLocation>
        <location evidence="1">Mitochondrion</location>
    </subcellularLocation>
</comment>
<reference evidence="7" key="2">
    <citation type="submission" date="2023-05" db="EMBL/GenBank/DDBJ databases">
        <authorList>
            <consortium name="Lawrence Berkeley National Laboratory"/>
            <person name="Steindorff A."/>
            <person name="Hensen N."/>
            <person name="Bonometti L."/>
            <person name="Westerberg I."/>
            <person name="Brannstrom I.O."/>
            <person name="Guillou S."/>
            <person name="Cros-Aarteil S."/>
            <person name="Calhoun S."/>
            <person name="Haridas S."/>
            <person name="Kuo A."/>
            <person name="Mondo S."/>
            <person name="Pangilinan J."/>
            <person name="Riley R."/>
            <person name="Labutti K."/>
            <person name="Andreopoulos B."/>
            <person name="Lipzen A."/>
            <person name="Chen C."/>
            <person name="Yanf M."/>
            <person name="Daum C."/>
            <person name="Ng V."/>
            <person name="Clum A."/>
            <person name="Ohm R."/>
            <person name="Martin F."/>
            <person name="Silar P."/>
            <person name="Natvig D."/>
            <person name="Lalanne C."/>
            <person name="Gautier V."/>
            <person name="Ament-Velasquez S.L."/>
            <person name="Kruys A."/>
            <person name="Hutchinson M.I."/>
            <person name="Powell A.J."/>
            <person name="Barry K."/>
            <person name="Miller A.N."/>
            <person name="Grigoriev I.V."/>
            <person name="Debuchy R."/>
            <person name="Gladieux P."/>
            <person name="Thoren M.H."/>
            <person name="Johannesson H."/>
        </authorList>
    </citation>
    <scope>NUCLEOTIDE SEQUENCE</scope>
    <source>
        <strain evidence="7">CBS 315.58</strain>
    </source>
</reference>
<dbReference type="PANTHER" id="PTHR48182:SF2">
    <property type="entry name" value="PROTEIN SERAC1"/>
    <property type="match status" value="1"/>
</dbReference>
<evidence type="ECO:0000313" key="7">
    <source>
        <dbReference type="EMBL" id="KAK4199523.1"/>
    </source>
</evidence>
<organism evidence="7 8">
    <name type="scientific">Triangularia verruculosa</name>
    <dbReference type="NCBI Taxonomy" id="2587418"/>
    <lineage>
        <taxon>Eukaryota</taxon>
        <taxon>Fungi</taxon>
        <taxon>Dikarya</taxon>
        <taxon>Ascomycota</taxon>
        <taxon>Pezizomycotina</taxon>
        <taxon>Sordariomycetes</taxon>
        <taxon>Sordariomycetidae</taxon>
        <taxon>Sordariales</taxon>
        <taxon>Podosporaceae</taxon>
        <taxon>Triangularia</taxon>
    </lineage>
</organism>
<evidence type="ECO:0000256" key="1">
    <source>
        <dbReference type="ARBA" id="ARBA00004173"/>
    </source>
</evidence>
<evidence type="ECO:0008006" key="9">
    <source>
        <dbReference type="Google" id="ProtNLM"/>
    </source>
</evidence>
<dbReference type="EMBL" id="MU863931">
    <property type="protein sequence ID" value="KAK4199523.1"/>
    <property type="molecule type" value="Genomic_DNA"/>
</dbReference>
<keyword evidence="4" id="KW-0256">Endoplasmic reticulum</keyword>
<dbReference type="Gene3D" id="3.40.50.1820">
    <property type="entry name" value="alpha/beta hydrolase"/>
    <property type="match status" value="1"/>
</dbReference>
<keyword evidence="5" id="KW-0496">Mitochondrion</keyword>
<dbReference type="GO" id="GO:0016020">
    <property type="term" value="C:membrane"/>
    <property type="evidence" value="ECO:0007669"/>
    <property type="project" value="UniProtKB-SubCell"/>
</dbReference>
<dbReference type="InterPro" id="IPR029058">
    <property type="entry name" value="AB_hydrolase_fold"/>
</dbReference>
<evidence type="ECO:0000256" key="2">
    <source>
        <dbReference type="ARBA" id="ARBA00004240"/>
    </source>
</evidence>
<proteinExistence type="predicted"/>
<evidence type="ECO:0000313" key="8">
    <source>
        <dbReference type="Proteomes" id="UP001303160"/>
    </source>
</evidence>
<dbReference type="GO" id="GO:0005783">
    <property type="term" value="C:endoplasmic reticulum"/>
    <property type="evidence" value="ECO:0007669"/>
    <property type="project" value="UniProtKB-SubCell"/>
</dbReference>
<evidence type="ECO:0000256" key="4">
    <source>
        <dbReference type="ARBA" id="ARBA00022824"/>
    </source>
</evidence>
<dbReference type="Proteomes" id="UP001303160">
    <property type="component" value="Unassembled WGS sequence"/>
</dbReference>
<evidence type="ECO:0000256" key="3">
    <source>
        <dbReference type="ARBA" id="ARBA00004370"/>
    </source>
</evidence>
<evidence type="ECO:0000256" key="6">
    <source>
        <dbReference type="ARBA" id="ARBA00023136"/>
    </source>
</evidence>
<comment type="caution">
    <text evidence="7">The sequence shown here is derived from an EMBL/GenBank/DDBJ whole genome shotgun (WGS) entry which is preliminary data.</text>
</comment>
<gene>
    <name evidence="7" type="ORF">QBC40DRAFT_176104</name>
</gene>
<dbReference type="SUPFAM" id="SSF53474">
    <property type="entry name" value="alpha/beta-Hydrolases"/>
    <property type="match status" value="1"/>
</dbReference>
<accession>A0AAN7AU73</accession>